<comment type="subcellular location">
    <subcellularLocation>
        <location evidence="6">Mitochondrion inner membrane</location>
        <topology evidence="6">Peripheral membrane protein</topology>
        <orientation evidence="6">Matrix side</orientation>
    </subcellularLocation>
</comment>
<comment type="caution">
    <text evidence="6">Lacks conserved residue(s) required for the propagation of feature annotation.</text>
</comment>
<feature type="binding site" evidence="6">
    <location>
        <position position="226"/>
    </location>
    <ligand>
        <name>S-adenosyl-L-methionine</name>
        <dbReference type="ChEBI" id="CHEBI:59789"/>
    </ligand>
</feature>
<dbReference type="VEuPathDB" id="FungiDB:SDRG_04951"/>
<evidence type="ECO:0000256" key="3">
    <source>
        <dbReference type="ARBA" id="ARBA00022688"/>
    </source>
</evidence>
<sequence>MAMLQRRKAREVDSAVMRACSRTLDATRRRCTRPCDAAWCRHYARRALTWRAGQRPRRSWQRPSCVSLAYRIGASDWSILSSPQECQSFVSLHSSSSMLPRRAASPLLRRCFSTQQKATTHFGFQQVDEQDKKPMVAGVFHSVADSYDMMNDAMSGGMHRLWKDEFVNMLGPLPHKTGEPLRILDVAGGTGDIAFRMAERLTKGGLPSSATPEELASGRTDIVVCDINPSMLRVGEERATARGIGLPGARPSFSWVQGDAEQLQFESDSFDVYTIAFGIRNVTHVDKALAEAHRVLRKGGRFMCLEFSQVRNPLLRAFYDQYSFNMIPAMGELLAKDRASYQYLVESIRQFPVQDDFKTMIETAGFSKVSYTNFMDGVVAVHSGFKL</sequence>
<dbReference type="GO" id="GO:0031314">
    <property type="term" value="C:extrinsic component of mitochondrial inner membrane"/>
    <property type="evidence" value="ECO:0007669"/>
    <property type="project" value="UniProtKB-UniRule"/>
</dbReference>
<dbReference type="eggNOG" id="KOG1540">
    <property type="taxonomic scope" value="Eukaryota"/>
</dbReference>
<keyword evidence="3 6" id="KW-0831">Ubiquinone biosynthesis</keyword>
<dbReference type="InterPro" id="IPR004033">
    <property type="entry name" value="UbiE/COQ5_MeTrFase"/>
</dbReference>
<evidence type="ECO:0000256" key="1">
    <source>
        <dbReference type="ARBA" id="ARBA00022603"/>
    </source>
</evidence>
<name>T0QIX2_SAPDV</name>
<dbReference type="OMA" id="FLKYHSY"/>
<keyword evidence="8" id="KW-1185">Reference proteome</keyword>
<dbReference type="PANTHER" id="PTHR43591">
    <property type="entry name" value="METHYLTRANSFERASE"/>
    <property type="match status" value="1"/>
</dbReference>
<keyword evidence="4 6" id="KW-0949">S-adenosyl-L-methionine</keyword>
<dbReference type="EMBL" id="JH767143">
    <property type="protein sequence ID" value="EQC37934.1"/>
    <property type="molecule type" value="Genomic_DNA"/>
</dbReference>
<comment type="function">
    <text evidence="6">Methyltransferase required for the conversion of 2-polyprenyl-6-methoxy-1,4-benzoquinol (DDMQH2) to 2-polyprenyl-3-methyl-6-methoxy-1,4-benzoquinol (DMQH2).</text>
</comment>
<dbReference type="NCBIfam" id="TIGR01934">
    <property type="entry name" value="MenG_MenH_UbiE"/>
    <property type="match status" value="1"/>
</dbReference>
<dbReference type="GO" id="GO:0032259">
    <property type="term" value="P:methylation"/>
    <property type="evidence" value="ECO:0007669"/>
    <property type="project" value="UniProtKB-KW"/>
</dbReference>
<evidence type="ECO:0000256" key="6">
    <source>
        <dbReference type="HAMAP-Rule" id="MF_03191"/>
    </source>
</evidence>
<dbReference type="AlphaFoldDB" id="T0QIX2"/>
<keyword evidence="1 6" id="KW-0489">Methyltransferase</keyword>
<keyword evidence="6" id="KW-0472">Membrane</keyword>
<reference evidence="7 8" key="1">
    <citation type="submission" date="2012-04" db="EMBL/GenBank/DDBJ databases">
        <title>The Genome Sequence of Saprolegnia declina VS20.</title>
        <authorList>
            <consortium name="The Broad Institute Genome Sequencing Platform"/>
            <person name="Russ C."/>
            <person name="Nusbaum C."/>
            <person name="Tyler B."/>
            <person name="van West P."/>
            <person name="Dieguez-Uribeondo J."/>
            <person name="de Bruijn I."/>
            <person name="Tripathy S."/>
            <person name="Jiang R."/>
            <person name="Young S.K."/>
            <person name="Zeng Q."/>
            <person name="Gargeya S."/>
            <person name="Fitzgerald M."/>
            <person name="Haas B."/>
            <person name="Abouelleil A."/>
            <person name="Alvarado L."/>
            <person name="Arachchi H.M."/>
            <person name="Berlin A."/>
            <person name="Chapman S.B."/>
            <person name="Goldberg J."/>
            <person name="Griggs A."/>
            <person name="Gujja S."/>
            <person name="Hansen M."/>
            <person name="Howarth C."/>
            <person name="Imamovic A."/>
            <person name="Larimer J."/>
            <person name="McCowen C."/>
            <person name="Montmayeur A."/>
            <person name="Murphy C."/>
            <person name="Neiman D."/>
            <person name="Pearson M."/>
            <person name="Priest M."/>
            <person name="Roberts A."/>
            <person name="Saif S."/>
            <person name="Shea T."/>
            <person name="Sisk P."/>
            <person name="Sykes S."/>
            <person name="Wortman J."/>
            <person name="Nusbaum C."/>
            <person name="Birren B."/>
        </authorList>
    </citation>
    <scope>NUCLEOTIDE SEQUENCE [LARGE SCALE GENOMIC DNA]</scope>
    <source>
        <strain evidence="7 8">VS20</strain>
    </source>
</reference>
<evidence type="ECO:0000256" key="2">
    <source>
        <dbReference type="ARBA" id="ARBA00022679"/>
    </source>
</evidence>
<organism evidence="7 8">
    <name type="scientific">Saprolegnia diclina (strain VS20)</name>
    <dbReference type="NCBI Taxonomy" id="1156394"/>
    <lineage>
        <taxon>Eukaryota</taxon>
        <taxon>Sar</taxon>
        <taxon>Stramenopiles</taxon>
        <taxon>Oomycota</taxon>
        <taxon>Saprolegniomycetes</taxon>
        <taxon>Saprolegniales</taxon>
        <taxon>Saprolegniaceae</taxon>
        <taxon>Saprolegnia</taxon>
    </lineage>
</organism>
<comment type="subunit">
    <text evidence="5">Component of a multi-subunit COQ enzyme complex, composed of at least COQ3, COQ4, COQ5, COQ6, COQ7 and COQ9. Interacts with PYURF; the interaction is direct, stabilizes COQ5 protein and associates PYURF with COQ enzyme complex.</text>
</comment>
<dbReference type="FunCoup" id="T0QIX2">
    <property type="interactions" value="271"/>
</dbReference>
<dbReference type="Proteomes" id="UP000030762">
    <property type="component" value="Unassembled WGS sequence"/>
</dbReference>
<dbReference type="GeneID" id="19945678"/>
<dbReference type="PROSITE" id="PS01183">
    <property type="entry name" value="UBIE_1"/>
    <property type="match status" value="1"/>
</dbReference>
<comment type="catalytic activity">
    <reaction evidence="6">
        <text>a 2-methoxy-6-(all-trans-polyprenyl)benzene-1,4-diol + S-adenosyl-L-methionine = a 5-methoxy-2-methyl-3-(all-trans-polyprenyl)benzene-1,4-diol + S-adenosyl-L-homocysteine + H(+)</text>
        <dbReference type="Rhea" id="RHEA:28286"/>
        <dbReference type="Rhea" id="RHEA-COMP:10858"/>
        <dbReference type="Rhea" id="RHEA-COMP:10859"/>
        <dbReference type="ChEBI" id="CHEBI:15378"/>
        <dbReference type="ChEBI" id="CHEBI:57856"/>
        <dbReference type="ChEBI" id="CHEBI:59789"/>
        <dbReference type="ChEBI" id="CHEBI:84166"/>
        <dbReference type="ChEBI" id="CHEBI:84167"/>
        <dbReference type="EC" id="2.1.1.201"/>
    </reaction>
</comment>
<keyword evidence="2 6" id="KW-0808">Transferase</keyword>
<feature type="binding site" evidence="6">
    <location>
        <position position="190"/>
    </location>
    <ligand>
        <name>S-adenosyl-L-methionine</name>
        <dbReference type="ChEBI" id="CHEBI:59789"/>
    </ligand>
</feature>
<dbReference type="RefSeq" id="XP_008608867.1">
    <property type="nucleotide sequence ID" value="XM_008610645.1"/>
</dbReference>
<dbReference type="InterPro" id="IPR023576">
    <property type="entry name" value="UbiE/COQ5_MeTrFase_CS"/>
</dbReference>
<keyword evidence="6" id="KW-0496">Mitochondrion</keyword>
<dbReference type="PANTHER" id="PTHR43591:SF24">
    <property type="entry name" value="2-METHOXY-6-POLYPRENYL-1,4-BENZOQUINOL METHYLASE, MITOCHONDRIAL"/>
    <property type="match status" value="1"/>
</dbReference>
<gene>
    <name evidence="7" type="ORF">SDRG_04951</name>
</gene>
<dbReference type="GO" id="GO:0008425">
    <property type="term" value="F:2-methoxy-6-polyprenyl-1,4-benzoquinol methyltransferase activity"/>
    <property type="evidence" value="ECO:0007669"/>
    <property type="project" value="UniProtKB-UniRule"/>
</dbReference>
<dbReference type="STRING" id="1156394.T0QIX2"/>
<dbReference type="NCBIfam" id="NF001242">
    <property type="entry name" value="PRK00216.1-3"/>
    <property type="match status" value="1"/>
</dbReference>
<feature type="binding site" evidence="6">
    <location>
        <begin position="259"/>
        <end position="260"/>
    </location>
    <ligand>
        <name>S-adenosyl-L-methionine</name>
        <dbReference type="ChEBI" id="CHEBI:59789"/>
    </ligand>
</feature>
<keyword evidence="7" id="KW-0830">Ubiquinone</keyword>
<evidence type="ECO:0000313" key="7">
    <source>
        <dbReference type="EMBL" id="EQC37934.1"/>
    </source>
</evidence>
<evidence type="ECO:0000256" key="5">
    <source>
        <dbReference type="ARBA" id="ARBA00046387"/>
    </source>
</evidence>
<evidence type="ECO:0000256" key="4">
    <source>
        <dbReference type="ARBA" id="ARBA00022691"/>
    </source>
</evidence>
<protein>
    <recommendedName>
        <fullName evidence="6">2-methoxy-6-polyprenyl-1,4-benzoquinol methylase, mitochondrial</fullName>
        <ecNumber evidence="6">2.1.1.201</ecNumber>
    </recommendedName>
    <alternativeName>
        <fullName evidence="6">Ubiquinone biosynthesis methyltransferase COQ5</fullName>
    </alternativeName>
</protein>
<dbReference type="EC" id="2.1.1.201" evidence="6"/>
<dbReference type="SUPFAM" id="SSF53335">
    <property type="entry name" value="S-adenosyl-L-methionine-dependent methyltransferases"/>
    <property type="match status" value="1"/>
</dbReference>
<dbReference type="HAMAP" id="MF_01813">
    <property type="entry name" value="MenG_UbiE_methyltr"/>
    <property type="match status" value="1"/>
</dbReference>
<dbReference type="FunFam" id="3.40.50.150:FF:000064">
    <property type="entry name" value="2-methoxy-6-polyprenyl-1,4-benzoquinol methylase, mitochondrial"/>
    <property type="match status" value="1"/>
</dbReference>
<dbReference type="Pfam" id="PF01209">
    <property type="entry name" value="Ubie_methyltran"/>
    <property type="match status" value="1"/>
</dbReference>
<dbReference type="Gene3D" id="3.40.50.150">
    <property type="entry name" value="Vaccinia Virus protein VP39"/>
    <property type="match status" value="1"/>
</dbReference>
<dbReference type="InterPro" id="IPR029063">
    <property type="entry name" value="SAM-dependent_MTases_sf"/>
</dbReference>
<dbReference type="CDD" id="cd02440">
    <property type="entry name" value="AdoMet_MTases"/>
    <property type="match status" value="1"/>
</dbReference>
<dbReference type="PROSITE" id="PS51608">
    <property type="entry name" value="SAM_MT_UBIE"/>
    <property type="match status" value="1"/>
</dbReference>
<dbReference type="PROSITE" id="PS01184">
    <property type="entry name" value="UBIE_2"/>
    <property type="match status" value="1"/>
</dbReference>
<dbReference type="InParanoid" id="T0QIX2"/>
<comment type="pathway">
    <text evidence="6">Cofactor biosynthesis; ubiquinone biosynthesis.</text>
</comment>
<proteinExistence type="inferred from homology"/>
<evidence type="ECO:0000313" key="8">
    <source>
        <dbReference type="Proteomes" id="UP000030762"/>
    </source>
</evidence>
<keyword evidence="6" id="KW-0999">Mitochondrion inner membrane</keyword>
<dbReference type="UniPathway" id="UPA00232"/>
<comment type="similarity">
    <text evidence="6">Belongs to the class I-like SAM-binding methyltransferase superfamily. MenG/UbiE family.</text>
</comment>
<dbReference type="OrthoDB" id="6329284at2759"/>
<accession>T0QIX2</accession>